<evidence type="ECO:0000256" key="11">
    <source>
        <dbReference type="ARBA" id="ARBA00041879"/>
    </source>
</evidence>
<keyword evidence="6" id="KW-1133">Transmembrane helix</keyword>
<evidence type="ECO:0000313" key="15">
    <source>
        <dbReference type="Proteomes" id="UP000515135"/>
    </source>
</evidence>
<dbReference type="InterPro" id="IPR018108">
    <property type="entry name" value="MCP_transmembrane"/>
</dbReference>
<keyword evidence="3 14" id="KW-0813">Transport</keyword>
<protein>
    <recommendedName>
        <fullName evidence="10">Mitochondrial thiamine pyrophosphate carrier</fullName>
    </recommendedName>
    <alternativeName>
        <fullName evidence="11">Solute carrier family 25 member 19</fullName>
    </alternativeName>
</protein>
<dbReference type="KEGG" id="bbel:109462878"/>
<comment type="function">
    <text evidence="9">Mitochondrial transporter mediating uptake of thiamine diphosphate into mitochondria. It is not clear if the antiporter activity is affected by the membrane potential or by the proton electrochemical gradient.</text>
</comment>
<dbReference type="PANTHER" id="PTHR24089">
    <property type="entry name" value="SOLUTE CARRIER FAMILY 25"/>
    <property type="match status" value="1"/>
</dbReference>
<keyword evidence="4 13" id="KW-0812">Transmembrane</keyword>
<evidence type="ECO:0000256" key="7">
    <source>
        <dbReference type="ARBA" id="ARBA00023128"/>
    </source>
</evidence>
<evidence type="ECO:0000256" key="2">
    <source>
        <dbReference type="ARBA" id="ARBA00006375"/>
    </source>
</evidence>
<evidence type="ECO:0000256" key="12">
    <source>
        <dbReference type="ARBA" id="ARBA00050799"/>
    </source>
</evidence>
<evidence type="ECO:0000256" key="5">
    <source>
        <dbReference type="ARBA" id="ARBA00022737"/>
    </source>
</evidence>
<evidence type="ECO:0000256" key="3">
    <source>
        <dbReference type="ARBA" id="ARBA00022448"/>
    </source>
</evidence>
<dbReference type="AlphaFoldDB" id="A0A6P4XWZ5"/>
<dbReference type="GO" id="GO:0042723">
    <property type="term" value="P:thiamine-containing compound metabolic process"/>
    <property type="evidence" value="ECO:0007669"/>
    <property type="project" value="UniProtKB-ARBA"/>
</dbReference>
<evidence type="ECO:0000256" key="10">
    <source>
        <dbReference type="ARBA" id="ARBA00040836"/>
    </source>
</evidence>
<evidence type="ECO:0000256" key="1">
    <source>
        <dbReference type="ARBA" id="ARBA00004225"/>
    </source>
</evidence>
<organism evidence="15 16">
    <name type="scientific">Branchiostoma belcheri</name>
    <name type="common">Amphioxus</name>
    <dbReference type="NCBI Taxonomy" id="7741"/>
    <lineage>
        <taxon>Eukaryota</taxon>
        <taxon>Metazoa</taxon>
        <taxon>Chordata</taxon>
        <taxon>Cephalochordata</taxon>
        <taxon>Leptocardii</taxon>
        <taxon>Amphioxiformes</taxon>
        <taxon>Branchiostomatidae</taxon>
        <taxon>Branchiostoma</taxon>
    </lineage>
</organism>
<evidence type="ECO:0000256" key="4">
    <source>
        <dbReference type="ARBA" id="ARBA00022692"/>
    </source>
</evidence>
<proteinExistence type="inferred from homology"/>
<evidence type="ECO:0000256" key="13">
    <source>
        <dbReference type="PROSITE-ProRule" id="PRU00282"/>
    </source>
</evidence>
<gene>
    <name evidence="16" type="primary">LOC109462878</name>
</gene>
<feature type="repeat" description="Solcar" evidence="13">
    <location>
        <begin position="12"/>
        <end position="105"/>
    </location>
</feature>
<name>A0A6P4XWZ5_BRABE</name>
<dbReference type="Pfam" id="PF00153">
    <property type="entry name" value="Mito_carr"/>
    <property type="match status" value="3"/>
</dbReference>
<dbReference type="PROSITE" id="PS50920">
    <property type="entry name" value="SOLCAR"/>
    <property type="match status" value="3"/>
</dbReference>
<dbReference type="PRINTS" id="PR00926">
    <property type="entry name" value="MITOCARRIER"/>
</dbReference>
<keyword evidence="8 13" id="KW-0472">Membrane</keyword>
<evidence type="ECO:0000313" key="16">
    <source>
        <dbReference type="RefSeq" id="XP_019615074.1"/>
    </source>
</evidence>
<comment type="subcellular location">
    <subcellularLocation>
        <location evidence="1">Mitochondrion membrane</location>
        <topology evidence="1">Multi-pass membrane protein</topology>
    </subcellularLocation>
</comment>
<dbReference type="Proteomes" id="UP000515135">
    <property type="component" value="Unplaced"/>
</dbReference>
<reference evidence="16" key="1">
    <citation type="submission" date="2025-08" db="UniProtKB">
        <authorList>
            <consortium name="RefSeq"/>
        </authorList>
    </citation>
    <scope>IDENTIFICATION</scope>
    <source>
        <tissue evidence="16">Gonad</tissue>
    </source>
</reference>
<keyword evidence="5" id="KW-0677">Repeat</keyword>
<keyword evidence="15" id="KW-1185">Reference proteome</keyword>
<sequence>MVGYDPQEKVELSSTEYAVAGGVSGFLTRAACNPLDVIKIRFQLQVEPIKKGQHGGKYQSIPQTVVTLFREEGITAFWKGHVPAQLLSLIYGAVQFAVFELLTRQAWEQLPPEASSGAWKPALHFMCGGLSAMAATCACQPVDVLRTRFSSQGEPKVYHSIPQAVSSMWREGGPRTFYRGLTPTLVQIFPYAGFQFATFAMFTSAWAYLPQSVSEQGGVKTLVCGAGAGVVSKTLVYPLDVVKKRLQVQGFDHARRSFGQVRAYTGLVHCVQCMLREEGARGLFKGLSPSLLKAACASSLIFFLYEQCCHALRLSHRVYTYR</sequence>
<accession>A0A6P4XWZ5</accession>
<dbReference type="OrthoDB" id="18574at2759"/>
<comment type="catalytic activity">
    <reaction evidence="12">
        <text>thiamine phosphate(out) + thiamine diphosphate(in) = thiamine phosphate(in) + thiamine diphosphate(out)</text>
        <dbReference type="Rhea" id="RHEA:73383"/>
        <dbReference type="ChEBI" id="CHEBI:37575"/>
        <dbReference type="ChEBI" id="CHEBI:58937"/>
    </reaction>
</comment>
<dbReference type="GO" id="GO:0031966">
    <property type="term" value="C:mitochondrial membrane"/>
    <property type="evidence" value="ECO:0007669"/>
    <property type="project" value="UniProtKB-SubCell"/>
</dbReference>
<evidence type="ECO:0000256" key="8">
    <source>
        <dbReference type="ARBA" id="ARBA00023136"/>
    </source>
</evidence>
<feature type="repeat" description="Solcar" evidence="13">
    <location>
        <begin position="216"/>
        <end position="311"/>
    </location>
</feature>
<dbReference type="RefSeq" id="XP_019615074.1">
    <property type="nucleotide sequence ID" value="XM_019759515.1"/>
</dbReference>
<evidence type="ECO:0000256" key="14">
    <source>
        <dbReference type="RuleBase" id="RU000488"/>
    </source>
</evidence>
<dbReference type="SUPFAM" id="SSF103506">
    <property type="entry name" value="Mitochondrial carrier"/>
    <property type="match status" value="1"/>
</dbReference>
<dbReference type="GeneID" id="109462878"/>
<dbReference type="InterPro" id="IPR023395">
    <property type="entry name" value="MCP_dom_sf"/>
</dbReference>
<dbReference type="FunFam" id="1.50.40.10:FF:000011">
    <property type="entry name" value="Mitochondrial thiamine pyrophosphate carrier 1"/>
    <property type="match status" value="1"/>
</dbReference>
<keyword evidence="7" id="KW-0496">Mitochondrion</keyword>
<dbReference type="GO" id="GO:0090422">
    <property type="term" value="F:thiamine pyrophosphate transmembrane transporter activity"/>
    <property type="evidence" value="ECO:0007669"/>
    <property type="project" value="UniProtKB-ARBA"/>
</dbReference>
<feature type="repeat" description="Solcar" evidence="13">
    <location>
        <begin position="123"/>
        <end position="205"/>
    </location>
</feature>
<comment type="similarity">
    <text evidence="2 14">Belongs to the mitochondrial carrier (TC 2.A.29) family.</text>
</comment>
<dbReference type="InterPro" id="IPR002067">
    <property type="entry name" value="MCP"/>
</dbReference>
<dbReference type="Gene3D" id="1.50.40.10">
    <property type="entry name" value="Mitochondrial carrier domain"/>
    <property type="match status" value="1"/>
</dbReference>
<evidence type="ECO:0000256" key="9">
    <source>
        <dbReference type="ARBA" id="ARBA00037549"/>
    </source>
</evidence>
<evidence type="ECO:0000256" key="6">
    <source>
        <dbReference type="ARBA" id="ARBA00022989"/>
    </source>
</evidence>